<organism evidence="1 2">
    <name type="scientific">Strigomonas culicis</name>
    <dbReference type="NCBI Taxonomy" id="28005"/>
    <lineage>
        <taxon>Eukaryota</taxon>
        <taxon>Discoba</taxon>
        <taxon>Euglenozoa</taxon>
        <taxon>Kinetoplastea</taxon>
        <taxon>Metakinetoplastina</taxon>
        <taxon>Trypanosomatida</taxon>
        <taxon>Trypanosomatidae</taxon>
        <taxon>Strigomonadinae</taxon>
        <taxon>Strigomonas</taxon>
    </lineage>
</organism>
<evidence type="ECO:0000313" key="1">
    <source>
        <dbReference type="EMBL" id="EPY15212.1"/>
    </source>
</evidence>
<dbReference type="AlphaFoldDB" id="S9TB46"/>
<protein>
    <submittedName>
        <fullName evidence="1">Uncharacterized protein</fullName>
    </submittedName>
</protein>
<gene>
    <name evidence="1" type="ORF">STCU_12242</name>
</gene>
<dbReference type="EMBL" id="ATMH01012403">
    <property type="protein sequence ID" value="EPY15212.1"/>
    <property type="molecule type" value="Genomic_DNA"/>
</dbReference>
<name>S9TB46_9TRYP</name>
<evidence type="ECO:0000313" key="2">
    <source>
        <dbReference type="Proteomes" id="UP000015354"/>
    </source>
</evidence>
<accession>S9TB46</accession>
<proteinExistence type="predicted"/>
<dbReference type="Proteomes" id="UP000015354">
    <property type="component" value="Unassembled WGS sequence"/>
</dbReference>
<reference evidence="1 2" key="1">
    <citation type="journal article" date="2013" name="PLoS ONE">
        <title>Predicting the Proteins of Angomonas deanei, Strigomonas culicis and Their Respective Endosymbionts Reveals New Aspects of the Trypanosomatidae Family.</title>
        <authorList>
            <person name="Motta M.C."/>
            <person name="Martins A.C."/>
            <person name="de Souza S.S."/>
            <person name="Catta-Preta C.M."/>
            <person name="Silva R."/>
            <person name="Klein C.C."/>
            <person name="de Almeida L.G."/>
            <person name="de Lima Cunha O."/>
            <person name="Ciapina L.P."/>
            <person name="Brocchi M."/>
            <person name="Colabardini A.C."/>
            <person name="de Araujo Lima B."/>
            <person name="Machado C.R."/>
            <person name="de Almeida Soares C.M."/>
            <person name="Probst C.M."/>
            <person name="de Menezes C.B."/>
            <person name="Thompson C.E."/>
            <person name="Bartholomeu D.C."/>
            <person name="Gradia D.F."/>
            <person name="Pavoni D.P."/>
            <person name="Grisard E.C."/>
            <person name="Fantinatti-Garboggini F."/>
            <person name="Marchini F.K."/>
            <person name="Rodrigues-Luiz G.F."/>
            <person name="Wagner G."/>
            <person name="Goldman G.H."/>
            <person name="Fietto J.L."/>
            <person name="Elias M.C."/>
            <person name="Goldman M.H."/>
            <person name="Sagot M.F."/>
            <person name="Pereira M."/>
            <person name="Stoco P.H."/>
            <person name="de Mendonca-Neto R.P."/>
            <person name="Teixeira S.M."/>
            <person name="Maciel T.E."/>
            <person name="de Oliveira Mendes T.A."/>
            <person name="Urmenyi T.P."/>
            <person name="de Souza W."/>
            <person name="Schenkman S."/>
            <person name="de Vasconcelos A.T."/>
        </authorList>
    </citation>
    <scope>NUCLEOTIDE SEQUENCE [LARGE SCALE GENOMIC DNA]</scope>
</reference>
<sequence length="519" mass="57727">MQLDNYASFVQECVESMLGRLVATVEEEQKKAVLPDTESPSTTKRTSVNLRSSIPALAHLILSHTLSTRGAKSTGAETHLLHTPRSSLCLAAGERAAASDAATSMSGADAEAAPWIQRCVALLRAIFAFSQDCETRGAHWLNAMYNSAMSTSHAVTALPNSVAGLFHEQREDASPTSSLERLQWCALLESLGVHGSPALTEDHLVLSHLLQQLHVLWYHLEDTTPQLASDAPGERTCNPLANVGDLAAPTLWYERHLLQDQCRATPAPFVLESEYRQLFANECHNEGGSAEIDLRHWCVSLLLRRSCPCNEMECRRKYAVLEPTAKQLQQIVVSIPSAVQAQQITFDERIDLVPLRSPFEQWARTAWWGEVATSAGVPDMLLLALTVRFHLTKAGLLRKQEPSLARLLCTLAQRGGSRVESIEFVFHGVAALCHARELASSDAWRAHMVPPTAIEKVAVTPELFYFYFSLLCKTHFDDDEILFFNDVKLLQQIERIHEITLSDLLSSHWGMLLIQNYFV</sequence>
<comment type="caution">
    <text evidence="1">The sequence shown here is derived from an EMBL/GenBank/DDBJ whole genome shotgun (WGS) entry which is preliminary data.</text>
</comment>
<keyword evidence="2" id="KW-1185">Reference proteome</keyword>